<name>A0A7X9IKD3_9DELT</name>
<protein>
    <recommendedName>
        <fullName evidence="4">Lipoprotein</fullName>
    </recommendedName>
</protein>
<dbReference type="PROSITE" id="PS51257">
    <property type="entry name" value="PROKAR_LIPOPROTEIN"/>
    <property type="match status" value="1"/>
</dbReference>
<reference evidence="2 3" key="1">
    <citation type="journal article" date="2020" name="Biotechnol. Biofuels">
        <title>New insights from the biogas microbiome by comprehensive genome-resolved metagenomics of nearly 1600 species originating from multiple anaerobic digesters.</title>
        <authorList>
            <person name="Campanaro S."/>
            <person name="Treu L."/>
            <person name="Rodriguez-R L.M."/>
            <person name="Kovalovszki A."/>
            <person name="Ziels R.M."/>
            <person name="Maus I."/>
            <person name="Zhu X."/>
            <person name="Kougias P.G."/>
            <person name="Basile A."/>
            <person name="Luo G."/>
            <person name="Schluter A."/>
            <person name="Konstantinidis K.T."/>
            <person name="Angelidaki I."/>
        </authorList>
    </citation>
    <scope>NUCLEOTIDE SEQUENCE [LARGE SCALE GENOMIC DNA]</scope>
    <source>
        <strain evidence="2">AS27yjCOA_65</strain>
    </source>
</reference>
<evidence type="ECO:0000256" key="1">
    <source>
        <dbReference type="SAM" id="SignalP"/>
    </source>
</evidence>
<dbReference type="EMBL" id="JAAZON010000575">
    <property type="protein sequence ID" value="NMC63988.1"/>
    <property type="molecule type" value="Genomic_DNA"/>
</dbReference>
<feature type="signal peptide" evidence="1">
    <location>
        <begin position="1"/>
        <end position="24"/>
    </location>
</feature>
<evidence type="ECO:0000313" key="3">
    <source>
        <dbReference type="Proteomes" id="UP000524246"/>
    </source>
</evidence>
<accession>A0A7X9IKD3</accession>
<dbReference type="Proteomes" id="UP000524246">
    <property type="component" value="Unassembled WGS sequence"/>
</dbReference>
<gene>
    <name evidence="2" type="ORF">GYA55_12565</name>
</gene>
<evidence type="ECO:0000313" key="2">
    <source>
        <dbReference type="EMBL" id="NMC63988.1"/>
    </source>
</evidence>
<comment type="caution">
    <text evidence="2">The sequence shown here is derived from an EMBL/GenBank/DDBJ whole genome shotgun (WGS) entry which is preliminary data.</text>
</comment>
<dbReference type="AlphaFoldDB" id="A0A7X9IKD3"/>
<sequence>MRHSLKTSLIPGLILSLFLLSACSDPEQQQKLDETLQSIQRTISEAGSKIKEIAPDKREVGSLAEDEVKKLSAIEYNVVEFDEMMSPAEMKNALTRLGADRWQCSNMVAVRGKIRVFCTRRPESYLRYFQRILPLPSL</sequence>
<organism evidence="2 3">
    <name type="scientific">SAR324 cluster bacterium</name>
    <dbReference type="NCBI Taxonomy" id="2024889"/>
    <lineage>
        <taxon>Bacteria</taxon>
        <taxon>Deltaproteobacteria</taxon>
        <taxon>SAR324 cluster</taxon>
    </lineage>
</organism>
<keyword evidence="1" id="KW-0732">Signal</keyword>
<evidence type="ECO:0008006" key="4">
    <source>
        <dbReference type="Google" id="ProtNLM"/>
    </source>
</evidence>
<feature type="chain" id="PRO_5031434245" description="Lipoprotein" evidence="1">
    <location>
        <begin position="25"/>
        <end position="138"/>
    </location>
</feature>
<proteinExistence type="predicted"/>